<keyword evidence="2" id="KW-1185">Reference proteome</keyword>
<accession>A0ACD0WJE7</accession>
<name>A0ACD0WJE7_CLALS</name>
<dbReference type="Proteomes" id="UP000326582">
    <property type="component" value="Chromosome 3"/>
</dbReference>
<reference evidence="2" key="1">
    <citation type="journal article" date="2019" name="MBio">
        <title>Comparative genomics for the elucidation of multidrug resistance (MDR) in Candida lusitaniae.</title>
        <authorList>
            <person name="Kannan A."/>
            <person name="Asner S.A."/>
            <person name="Trachsel E."/>
            <person name="Kelly S."/>
            <person name="Parker J."/>
            <person name="Sanglard D."/>
        </authorList>
    </citation>
    <scope>NUCLEOTIDE SEQUENCE [LARGE SCALE GENOMIC DNA]</scope>
    <source>
        <strain evidence="2">P1</strain>
    </source>
</reference>
<sequence length="226" mass="25289">MYGESLLFTSGHRMSPESRLINALSKYEFVLGSSSPRRKEILTKNLGITTFSVIKSTFEENLPKADFTDVDYVTITAKHKIESIIDKLSSSKHYVLLVADTIVSCAGEIFEKPETPQNQLIMLKKYRDHPQDIRVITSVHVCIIGPDKHVAEHISDHVVTTLKFDESLSDTQLQEYVNTGEGLQAAGGFMYQGKGCLLFKGIDGDYFNVVGLPAARTYRILESIIR</sequence>
<gene>
    <name evidence="1" type="ORF">EJF14_30410</name>
</gene>
<proteinExistence type="predicted"/>
<protein>
    <submittedName>
        <fullName evidence="1">Uncharacterized protein</fullName>
    </submittedName>
</protein>
<organism evidence="1 2">
    <name type="scientific">Clavispora lusitaniae</name>
    <name type="common">Candida lusitaniae</name>
    <dbReference type="NCBI Taxonomy" id="36911"/>
    <lineage>
        <taxon>Eukaryota</taxon>
        <taxon>Fungi</taxon>
        <taxon>Dikarya</taxon>
        <taxon>Ascomycota</taxon>
        <taxon>Saccharomycotina</taxon>
        <taxon>Pichiomycetes</taxon>
        <taxon>Metschnikowiaceae</taxon>
        <taxon>Clavispora</taxon>
    </lineage>
</organism>
<dbReference type="EMBL" id="CP038486">
    <property type="protein sequence ID" value="QFZ27440.1"/>
    <property type="molecule type" value="Genomic_DNA"/>
</dbReference>
<evidence type="ECO:0000313" key="2">
    <source>
        <dbReference type="Proteomes" id="UP000326582"/>
    </source>
</evidence>
<evidence type="ECO:0000313" key="1">
    <source>
        <dbReference type="EMBL" id="QFZ27440.1"/>
    </source>
</evidence>